<dbReference type="EMBL" id="CAICTM010001626">
    <property type="protein sequence ID" value="CAB9525080.1"/>
    <property type="molecule type" value="Genomic_DNA"/>
</dbReference>
<feature type="compositionally biased region" description="Basic residues" evidence="1">
    <location>
        <begin position="490"/>
        <end position="500"/>
    </location>
</feature>
<feature type="domain" description="Sulfatase-modifying factor enzyme-like" evidence="3">
    <location>
        <begin position="181"/>
        <end position="430"/>
    </location>
</feature>
<dbReference type="PANTHER" id="PTHR23150:SF19">
    <property type="entry name" value="FORMYLGLYCINE-GENERATING ENZYME"/>
    <property type="match status" value="1"/>
</dbReference>
<keyword evidence="5" id="KW-1185">Reference proteome</keyword>
<evidence type="ECO:0000256" key="1">
    <source>
        <dbReference type="SAM" id="MobiDB-lite"/>
    </source>
</evidence>
<dbReference type="GO" id="GO:0120147">
    <property type="term" value="F:formylglycine-generating oxidase activity"/>
    <property type="evidence" value="ECO:0007669"/>
    <property type="project" value="TreeGrafter"/>
</dbReference>
<feature type="region of interest" description="Disordered" evidence="1">
    <location>
        <begin position="474"/>
        <end position="506"/>
    </location>
</feature>
<dbReference type="SUPFAM" id="SSF56436">
    <property type="entry name" value="C-type lectin-like"/>
    <property type="match status" value="1"/>
</dbReference>
<dbReference type="Pfam" id="PF03781">
    <property type="entry name" value="FGE-sulfatase"/>
    <property type="match status" value="1"/>
</dbReference>
<dbReference type="Proteomes" id="UP001153069">
    <property type="component" value="Unassembled WGS sequence"/>
</dbReference>
<evidence type="ECO:0000313" key="4">
    <source>
        <dbReference type="EMBL" id="CAB9525080.1"/>
    </source>
</evidence>
<dbReference type="OrthoDB" id="659at2759"/>
<dbReference type="PANTHER" id="PTHR23150">
    <property type="entry name" value="SULFATASE MODIFYING FACTOR 1, 2"/>
    <property type="match status" value="1"/>
</dbReference>
<proteinExistence type="predicted"/>
<evidence type="ECO:0000259" key="3">
    <source>
        <dbReference type="Pfam" id="PF03781"/>
    </source>
</evidence>
<dbReference type="InterPro" id="IPR016187">
    <property type="entry name" value="CTDL_fold"/>
</dbReference>
<name>A0A9N8EUQ6_9STRA</name>
<evidence type="ECO:0000313" key="5">
    <source>
        <dbReference type="Proteomes" id="UP001153069"/>
    </source>
</evidence>
<dbReference type="InterPro" id="IPR042095">
    <property type="entry name" value="SUMF_sf"/>
</dbReference>
<feature type="signal peptide" evidence="2">
    <location>
        <begin position="1"/>
        <end position="30"/>
    </location>
</feature>
<accession>A0A9N8EUQ6</accession>
<gene>
    <name evidence="4" type="ORF">SEMRO_1628_G286960.1</name>
</gene>
<dbReference type="Gene3D" id="3.90.1580.10">
    <property type="entry name" value="paralog of FGE (formylglycine-generating enzyme)"/>
    <property type="match status" value="1"/>
</dbReference>
<comment type="caution">
    <text evidence="4">The sequence shown here is derived from an EMBL/GenBank/DDBJ whole genome shotgun (WGS) entry which is preliminary data.</text>
</comment>
<reference evidence="4" key="1">
    <citation type="submission" date="2020-06" db="EMBL/GenBank/DDBJ databases">
        <authorList>
            <consortium name="Plant Systems Biology data submission"/>
        </authorList>
    </citation>
    <scope>NUCLEOTIDE SEQUENCE</scope>
    <source>
        <strain evidence="4">D6</strain>
    </source>
</reference>
<dbReference type="InterPro" id="IPR051043">
    <property type="entry name" value="Sulfatase_Mod_Factor_Kinase"/>
</dbReference>
<evidence type="ECO:0000256" key="2">
    <source>
        <dbReference type="SAM" id="SignalP"/>
    </source>
</evidence>
<sequence length="506" mass="58132">MMTTQQLPLFRRVQWLLLVLVVAAPPVSLAGESVTGTTPKQKRHWSEYEDLGADLEPHPDPNEEHYEGMIYVGRWEHTEAHHKTVVDTAIDPNSKRIGFDRDNAVKYLFGTSFDETHKQVEERDLHPEDHHMFNHDGDVPDRAHETKSRAEVLKERRHKGISEQGPKPYGHIDAHPLDGGAVPPKVVRVEPFFLDATPVTNAQFGKFVRATYYETEAEQFGWSFVLQSFLNPNYEPTDTTTDIHVDPEAPDWVAVQGAYWRRPEGPKSTYKLREDHPVVHVSHRDAAEYCKWKGKRLPGEWEWEAAARAGHWGPKNRTLYSWGEDDTYEVAKKYANLWGEGTFPTVNLAEDGWRGTSPVQQYPPNPMGFHDMTGNVWEWMRGGKSKSRIVRGGSYVDSLDGSVNHAATLGARDTVHGTTTTGNIGFRCAKAPKRRTEYHYVWHDEEQHGTLAVEDRFGRRDQVPMRGWEDQFEVIHDEEDEDDLEDNSKPKRKKVIKKRERLMSEL</sequence>
<protein>
    <submittedName>
        <fullName evidence="4">Sulfatase-modifying factor 2</fullName>
    </submittedName>
</protein>
<feature type="compositionally biased region" description="Acidic residues" evidence="1">
    <location>
        <begin position="476"/>
        <end position="485"/>
    </location>
</feature>
<dbReference type="AlphaFoldDB" id="A0A9N8EUQ6"/>
<dbReference type="InterPro" id="IPR005532">
    <property type="entry name" value="SUMF_dom"/>
</dbReference>
<feature type="chain" id="PRO_5040335631" evidence="2">
    <location>
        <begin position="31"/>
        <end position="506"/>
    </location>
</feature>
<keyword evidence="2" id="KW-0732">Signal</keyword>
<organism evidence="4 5">
    <name type="scientific">Seminavis robusta</name>
    <dbReference type="NCBI Taxonomy" id="568900"/>
    <lineage>
        <taxon>Eukaryota</taxon>
        <taxon>Sar</taxon>
        <taxon>Stramenopiles</taxon>
        <taxon>Ochrophyta</taxon>
        <taxon>Bacillariophyta</taxon>
        <taxon>Bacillariophyceae</taxon>
        <taxon>Bacillariophycidae</taxon>
        <taxon>Naviculales</taxon>
        <taxon>Naviculaceae</taxon>
        <taxon>Seminavis</taxon>
    </lineage>
</organism>